<feature type="domain" description="SGNH hydrolase-type esterase" evidence="2">
    <location>
        <begin position="48"/>
        <end position="219"/>
    </location>
</feature>
<accession>A0A5C6DQM6</accession>
<dbReference type="RefSeq" id="WP_146527668.1">
    <property type="nucleotide sequence ID" value="NZ_SJPV01000005.1"/>
</dbReference>
<comment type="caution">
    <text evidence="3">The sequence shown here is derived from an EMBL/GenBank/DDBJ whole genome shotgun (WGS) entry which is preliminary data.</text>
</comment>
<organism evidence="3 4">
    <name type="scientific">Novipirellula artificiosorum</name>
    <dbReference type="NCBI Taxonomy" id="2528016"/>
    <lineage>
        <taxon>Bacteria</taxon>
        <taxon>Pseudomonadati</taxon>
        <taxon>Planctomycetota</taxon>
        <taxon>Planctomycetia</taxon>
        <taxon>Pirellulales</taxon>
        <taxon>Pirellulaceae</taxon>
        <taxon>Novipirellula</taxon>
    </lineage>
</organism>
<dbReference type="SUPFAM" id="SSF52266">
    <property type="entry name" value="SGNH hydrolase"/>
    <property type="match status" value="1"/>
</dbReference>
<dbReference type="InterPro" id="IPR036514">
    <property type="entry name" value="SGNH_hydro_sf"/>
</dbReference>
<evidence type="ECO:0000256" key="1">
    <source>
        <dbReference type="SAM" id="SignalP"/>
    </source>
</evidence>
<dbReference type="Proteomes" id="UP000319143">
    <property type="component" value="Unassembled WGS sequence"/>
</dbReference>
<gene>
    <name evidence="3" type="ORF">Poly41_34460</name>
</gene>
<dbReference type="GO" id="GO:0016788">
    <property type="term" value="F:hydrolase activity, acting on ester bonds"/>
    <property type="evidence" value="ECO:0007669"/>
    <property type="project" value="UniProtKB-ARBA"/>
</dbReference>
<evidence type="ECO:0000313" key="3">
    <source>
        <dbReference type="EMBL" id="TWU37316.1"/>
    </source>
</evidence>
<proteinExistence type="predicted"/>
<name>A0A5C6DQM6_9BACT</name>
<dbReference type="AlphaFoldDB" id="A0A5C6DQM6"/>
<dbReference type="InterPro" id="IPR013830">
    <property type="entry name" value="SGNH_hydro"/>
</dbReference>
<reference evidence="3 4" key="1">
    <citation type="submission" date="2019-02" db="EMBL/GenBank/DDBJ databases">
        <title>Deep-cultivation of Planctomycetes and their phenomic and genomic characterization uncovers novel biology.</title>
        <authorList>
            <person name="Wiegand S."/>
            <person name="Jogler M."/>
            <person name="Boedeker C."/>
            <person name="Pinto D."/>
            <person name="Vollmers J."/>
            <person name="Rivas-Marin E."/>
            <person name="Kohn T."/>
            <person name="Peeters S.H."/>
            <person name="Heuer A."/>
            <person name="Rast P."/>
            <person name="Oberbeckmann S."/>
            <person name="Bunk B."/>
            <person name="Jeske O."/>
            <person name="Meyerdierks A."/>
            <person name="Storesund J.E."/>
            <person name="Kallscheuer N."/>
            <person name="Luecker S."/>
            <person name="Lage O.M."/>
            <person name="Pohl T."/>
            <person name="Merkel B.J."/>
            <person name="Hornburger P."/>
            <person name="Mueller R.-W."/>
            <person name="Bruemmer F."/>
            <person name="Labrenz M."/>
            <person name="Spormann A.M."/>
            <person name="Op Den Camp H."/>
            <person name="Overmann J."/>
            <person name="Amann R."/>
            <person name="Jetten M.S.M."/>
            <person name="Mascher T."/>
            <person name="Medema M.H."/>
            <person name="Devos D.P."/>
            <person name="Kaster A.-K."/>
            <person name="Ovreas L."/>
            <person name="Rohde M."/>
            <person name="Galperin M.Y."/>
            <person name="Jogler C."/>
        </authorList>
    </citation>
    <scope>NUCLEOTIDE SEQUENCE [LARGE SCALE GENOMIC DNA]</scope>
    <source>
        <strain evidence="3 4">Poly41</strain>
    </source>
</reference>
<dbReference type="OrthoDB" id="9815670at2"/>
<sequence length="239" mass="25613" precursor="true">MMRKQNVVIAIFCSLTLMGGFAEIHAQQKNPAFAAPVADPSLPNVLLIGDSISIGYTLAVREKLRGIANVYRPATNCGPSTKGVESVDEWLSGHAWDVIHFNFGLHDLKFMGPAGQNLADPAAPTSQVQVPIDQYAENLKQIAVKLKQTGATVIWRETTPVPEGAKGRVVGDAKKYNSAAAKTIAEVGDVQVDPLYDFALKHADQQLAANVHYTQAGSDALAEQVVRAIKAALQGRSRS</sequence>
<feature type="signal peptide" evidence="1">
    <location>
        <begin position="1"/>
        <end position="22"/>
    </location>
</feature>
<dbReference type="CDD" id="cd00229">
    <property type="entry name" value="SGNH_hydrolase"/>
    <property type="match status" value="1"/>
</dbReference>
<keyword evidence="4" id="KW-1185">Reference proteome</keyword>
<evidence type="ECO:0000313" key="4">
    <source>
        <dbReference type="Proteomes" id="UP000319143"/>
    </source>
</evidence>
<evidence type="ECO:0000259" key="2">
    <source>
        <dbReference type="Pfam" id="PF13472"/>
    </source>
</evidence>
<dbReference type="EMBL" id="SJPV01000005">
    <property type="protein sequence ID" value="TWU37316.1"/>
    <property type="molecule type" value="Genomic_DNA"/>
</dbReference>
<dbReference type="Pfam" id="PF13472">
    <property type="entry name" value="Lipase_GDSL_2"/>
    <property type="match status" value="1"/>
</dbReference>
<protein>
    <recommendedName>
        <fullName evidence="2">SGNH hydrolase-type esterase domain-containing protein</fullName>
    </recommendedName>
</protein>
<dbReference type="Gene3D" id="3.40.50.1110">
    <property type="entry name" value="SGNH hydrolase"/>
    <property type="match status" value="1"/>
</dbReference>
<keyword evidence="1" id="KW-0732">Signal</keyword>
<feature type="chain" id="PRO_5023146500" description="SGNH hydrolase-type esterase domain-containing protein" evidence="1">
    <location>
        <begin position="23"/>
        <end position="239"/>
    </location>
</feature>